<gene>
    <name evidence="1" type="ORF">H2199_006417</name>
</gene>
<dbReference type="EMBL" id="JAPDRP010000019">
    <property type="protein sequence ID" value="KAJ9639384.1"/>
    <property type="molecule type" value="Genomic_DNA"/>
</dbReference>
<evidence type="ECO:0000313" key="2">
    <source>
        <dbReference type="Proteomes" id="UP001172680"/>
    </source>
</evidence>
<proteinExistence type="predicted"/>
<evidence type="ECO:0000313" key="1">
    <source>
        <dbReference type="EMBL" id="KAJ9639384.1"/>
    </source>
</evidence>
<accession>A0ACC2YW21</accession>
<protein>
    <submittedName>
        <fullName evidence="1">Uncharacterized protein</fullName>
    </submittedName>
</protein>
<keyword evidence="2" id="KW-1185">Reference proteome</keyword>
<name>A0ACC2YW21_9PEZI</name>
<sequence>MESLLAHPSIILVVFALVAYLIGGAIYRLYFSPIAHSPGPRLAALTLWYEFYYDVVCKGRYTWEIEKMHEKYGPIVRINPYEIHVKDPSFYDEVYVGPSRRTEKWHWSAKMFGTTTAAVGTTGHELHRVRRGALNPFFSKRSVTRLEPVIQANVDRLCARLKEFAGTAKPVNLFDAFTALSADVIGSFAFGRSYGFLEHADFNPRWHRLMMELSGSTHLMKQFGWLYTFTQHIPQWLVALVHPLTKELFSLQNSISDQIHSIQTTPASALCEKPTDHPTIFHDLLSSKLPPSELTLPRLTEEGLTLIGAGTVTTSHTLATTVYHLLSAPSKLSRLRSELATLTNPTEPSRPLTWTQLEHLPYLSAIVSEGLRLSYGVSHRLQRVSPDAALRYGDWVIPAGTPVSMTQMFIHNDAGIFESPSSFIPERWLPSSSSSSSSSAGESDATAADPSHLRKYLVPFSRGTRSCVGMNLAYAEIFLALGALFRPVSAGGVELDLFETDRGDVEVVHDFFNPSPRLDNKGVRVLVRG</sequence>
<reference evidence="1" key="1">
    <citation type="submission" date="2022-10" db="EMBL/GenBank/DDBJ databases">
        <title>Culturing micro-colonial fungi from biological soil crusts in the Mojave desert and describing Neophaeococcomyces mojavensis, and introducing the new genera and species Taxawa tesnikishii.</title>
        <authorList>
            <person name="Kurbessoian T."/>
            <person name="Stajich J.E."/>
        </authorList>
    </citation>
    <scope>NUCLEOTIDE SEQUENCE</scope>
    <source>
        <strain evidence="1">JES_115</strain>
    </source>
</reference>
<organism evidence="1 2">
    <name type="scientific">Coniosporium tulheliwenetii</name>
    <dbReference type="NCBI Taxonomy" id="3383036"/>
    <lineage>
        <taxon>Eukaryota</taxon>
        <taxon>Fungi</taxon>
        <taxon>Dikarya</taxon>
        <taxon>Ascomycota</taxon>
        <taxon>Pezizomycotina</taxon>
        <taxon>Dothideomycetes</taxon>
        <taxon>Dothideomycetes incertae sedis</taxon>
        <taxon>Coniosporium</taxon>
    </lineage>
</organism>
<dbReference type="Proteomes" id="UP001172680">
    <property type="component" value="Unassembled WGS sequence"/>
</dbReference>
<comment type="caution">
    <text evidence="1">The sequence shown here is derived from an EMBL/GenBank/DDBJ whole genome shotgun (WGS) entry which is preliminary data.</text>
</comment>